<dbReference type="GO" id="GO:0006203">
    <property type="term" value="P:dGTP catabolic process"/>
    <property type="evidence" value="ECO:0007669"/>
    <property type="project" value="TreeGrafter"/>
</dbReference>
<dbReference type="CDD" id="cd11529">
    <property type="entry name" value="NTP-PPase_MazG_Cterm"/>
    <property type="match status" value="1"/>
</dbReference>
<sequence>MSWSDHKADAAAPLSEARRLQQAAAELGFDWPDLPPLWDKLEEELGEFREAVDSGDSQAMQDELGDLLFMLVNFSRFLKLSPEQALDSVNRKFIRRLRHVEHKLTEHGRDWADCTLDELEAWWQDAKTNGPEV</sequence>
<accession>A0A1Y1SC82</accession>
<dbReference type="SUPFAM" id="SSF101386">
    <property type="entry name" value="all-alpha NTP pyrophosphatases"/>
    <property type="match status" value="1"/>
</dbReference>
<dbReference type="RefSeq" id="WP_083562421.1">
    <property type="nucleotide sequence ID" value="NZ_AQQV01000003.1"/>
</dbReference>
<gene>
    <name evidence="2" type="primary">mazG</name>
    <name evidence="2" type="ORF">ATO7_13078</name>
</gene>
<dbReference type="AlphaFoldDB" id="A0A1Y1SC82"/>
<comment type="caution">
    <text evidence="2">The sequence shown here is derived from an EMBL/GenBank/DDBJ whole genome shotgun (WGS) entry which is preliminary data.</text>
</comment>
<dbReference type="EC" id="3.6.1.19" evidence="2"/>
<dbReference type="GO" id="GO:0046076">
    <property type="term" value="P:dTTP catabolic process"/>
    <property type="evidence" value="ECO:0007669"/>
    <property type="project" value="TreeGrafter"/>
</dbReference>
<dbReference type="InterPro" id="IPR011551">
    <property type="entry name" value="NTP_PyrPHydrolase_MazG"/>
</dbReference>
<dbReference type="GO" id="GO:0046061">
    <property type="term" value="P:dATP catabolic process"/>
    <property type="evidence" value="ECO:0007669"/>
    <property type="project" value="TreeGrafter"/>
</dbReference>
<dbReference type="OrthoDB" id="9808939at2"/>
<evidence type="ECO:0000259" key="1">
    <source>
        <dbReference type="Pfam" id="PF03819"/>
    </source>
</evidence>
<protein>
    <submittedName>
        <fullName evidence="2">Nucleoside triphosphate pyrophosphohydrolase</fullName>
        <ecNumber evidence="2">3.6.1.19</ecNumber>
    </submittedName>
</protein>
<evidence type="ECO:0000313" key="3">
    <source>
        <dbReference type="Proteomes" id="UP000192342"/>
    </source>
</evidence>
<dbReference type="Gene3D" id="1.10.287.1080">
    <property type="entry name" value="MazG-like"/>
    <property type="match status" value="1"/>
</dbReference>
<keyword evidence="3" id="KW-1185">Reference proteome</keyword>
<organism evidence="2 3">
    <name type="scientific">Oceanococcus atlanticus</name>
    <dbReference type="NCBI Taxonomy" id="1317117"/>
    <lineage>
        <taxon>Bacteria</taxon>
        <taxon>Pseudomonadati</taxon>
        <taxon>Pseudomonadota</taxon>
        <taxon>Gammaproteobacteria</taxon>
        <taxon>Chromatiales</taxon>
        <taxon>Oceanococcaceae</taxon>
        <taxon>Oceanococcus</taxon>
    </lineage>
</organism>
<evidence type="ECO:0000313" key="2">
    <source>
        <dbReference type="EMBL" id="ORE86231.1"/>
    </source>
</evidence>
<dbReference type="PANTHER" id="PTHR30522:SF0">
    <property type="entry name" value="NUCLEOSIDE TRIPHOSPHATE PYROPHOSPHOHYDROLASE"/>
    <property type="match status" value="1"/>
</dbReference>
<dbReference type="GO" id="GO:0046047">
    <property type="term" value="P:TTP catabolic process"/>
    <property type="evidence" value="ECO:0007669"/>
    <property type="project" value="TreeGrafter"/>
</dbReference>
<proteinExistence type="predicted"/>
<dbReference type="GO" id="GO:0046052">
    <property type="term" value="P:UTP catabolic process"/>
    <property type="evidence" value="ECO:0007669"/>
    <property type="project" value="TreeGrafter"/>
</dbReference>
<dbReference type="STRING" id="1317117.ATO7_13078"/>
<name>A0A1Y1SC82_9GAMM</name>
<dbReference type="PANTHER" id="PTHR30522">
    <property type="entry name" value="NUCLEOSIDE TRIPHOSPHATE PYROPHOSPHOHYDROLASE"/>
    <property type="match status" value="1"/>
</dbReference>
<dbReference type="GO" id="GO:0047429">
    <property type="term" value="F:nucleoside triphosphate diphosphatase activity"/>
    <property type="evidence" value="ECO:0007669"/>
    <property type="project" value="InterPro"/>
</dbReference>
<dbReference type="EMBL" id="AQQV01000003">
    <property type="protein sequence ID" value="ORE86231.1"/>
    <property type="molecule type" value="Genomic_DNA"/>
</dbReference>
<feature type="domain" description="NTP pyrophosphohydrolase MazG-like" evidence="1">
    <location>
        <begin position="40"/>
        <end position="100"/>
    </location>
</feature>
<dbReference type="Pfam" id="PF03819">
    <property type="entry name" value="MazG"/>
    <property type="match status" value="1"/>
</dbReference>
<keyword evidence="2" id="KW-0378">Hydrolase</keyword>
<dbReference type="Proteomes" id="UP000192342">
    <property type="component" value="Unassembled WGS sequence"/>
</dbReference>
<reference evidence="2 3" key="1">
    <citation type="submission" date="2013-04" db="EMBL/GenBank/DDBJ databases">
        <title>Oceanococcus atlanticus 22II-S10r2 Genome Sequencing.</title>
        <authorList>
            <person name="Lai Q."/>
            <person name="Li G."/>
            <person name="Shao Z."/>
        </authorList>
    </citation>
    <scope>NUCLEOTIDE SEQUENCE [LARGE SCALE GENOMIC DNA]</scope>
    <source>
        <strain evidence="2 3">22II-S10r2</strain>
    </source>
</reference>
<dbReference type="InterPro" id="IPR048011">
    <property type="entry name" value="NTP-PPase_MazG-like_C"/>
</dbReference>
<dbReference type="InterPro" id="IPR004518">
    <property type="entry name" value="MazG-like_dom"/>
</dbReference>
<dbReference type="GO" id="GO:0046081">
    <property type="term" value="P:dUTP catabolic process"/>
    <property type="evidence" value="ECO:0007669"/>
    <property type="project" value="TreeGrafter"/>
</dbReference>